<evidence type="ECO:0000313" key="8">
    <source>
        <dbReference type="EMBL" id="HER44344.1"/>
    </source>
</evidence>
<reference evidence="8" key="1">
    <citation type="journal article" date="2020" name="mSystems">
        <title>Genome- and Community-Level Interaction Insights into Carbon Utilization and Element Cycling Functions of Hydrothermarchaeota in Hydrothermal Sediment.</title>
        <authorList>
            <person name="Zhou Z."/>
            <person name="Liu Y."/>
            <person name="Xu W."/>
            <person name="Pan J."/>
            <person name="Luo Z.H."/>
            <person name="Li M."/>
        </authorList>
    </citation>
    <scope>NUCLEOTIDE SEQUENCE [LARGE SCALE GENOMIC DNA]</scope>
    <source>
        <strain evidence="8">SpSt-1233</strain>
    </source>
</reference>
<organism evidence="8">
    <name type="scientific">Eiseniibacteriota bacterium</name>
    <dbReference type="NCBI Taxonomy" id="2212470"/>
    <lineage>
        <taxon>Bacteria</taxon>
        <taxon>Candidatus Eiseniibacteriota</taxon>
    </lineage>
</organism>
<keyword evidence="2" id="KW-0479">Metal-binding</keyword>
<evidence type="ECO:0000256" key="4">
    <source>
        <dbReference type="ARBA" id="ARBA00022833"/>
    </source>
</evidence>
<evidence type="ECO:0000256" key="1">
    <source>
        <dbReference type="ARBA" id="ARBA00022670"/>
    </source>
</evidence>
<evidence type="ECO:0000259" key="7">
    <source>
        <dbReference type="Pfam" id="PF01435"/>
    </source>
</evidence>
<feature type="domain" description="Peptidase M48" evidence="7">
    <location>
        <begin position="116"/>
        <end position="294"/>
    </location>
</feature>
<dbReference type="GO" id="GO:0046872">
    <property type="term" value="F:metal ion binding"/>
    <property type="evidence" value="ECO:0007669"/>
    <property type="project" value="UniProtKB-KW"/>
</dbReference>
<dbReference type="PANTHER" id="PTHR22726:SF1">
    <property type="entry name" value="METALLOENDOPEPTIDASE OMA1, MITOCHONDRIAL"/>
    <property type="match status" value="1"/>
</dbReference>
<dbReference type="EMBL" id="DSEC01000564">
    <property type="protein sequence ID" value="HER44344.1"/>
    <property type="molecule type" value="Genomic_DNA"/>
</dbReference>
<keyword evidence="1 6" id="KW-0645">Protease</keyword>
<dbReference type="Gene3D" id="3.30.2010.10">
    <property type="entry name" value="Metalloproteases ('zincins'), catalytic domain"/>
    <property type="match status" value="1"/>
</dbReference>
<dbReference type="Proteomes" id="UP000886069">
    <property type="component" value="Unassembled WGS sequence"/>
</dbReference>
<evidence type="ECO:0000256" key="6">
    <source>
        <dbReference type="RuleBase" id="RU003983"/>
    </source>
</evidence>
<dbReference type="GO" id="GO:0004222">
    <property type="term" value="F:metalloendopeptidase activity"/>
    <property type="evidence" value="ECO:0007669"/>
    <property type="project" value="InterPro"/>
</dbReference>
<keyword evidence="3 6" id="KW-0378">Hydrolase</keyword>
<dbReference type="GO" id="GO:0016020">
    <property type="term" value="C:membrane"/>
    <property type="evidence" value="ECO:0007669"/>
    <property type="project" value="TreeGrafter"/>
</dbReference>
<gene>
    <name evidence="8" type="ORF">ENO08_07790</name>
</gene>
<evidence type="ECO:0000256" key="3">
    <source>
        <dbReference type="ARBA" id="ARBA00022801"/>
    </source>
</evidence>
<protein>
    <submittedName>
        <fullName evidence="8">Peptidase M48</fullName>
    </submittedName>
</protein>
<accession>A0A7V2F4E6</accession>
<evidence type="ECO:0000256" key="5">
    <source>
        <dbReference type="ARBA" id="ARBA00023049"/>
    </source>
</evidence>
<dbReference type="PANTHER" id="PTHR22726">
    <property type="entry name" value="METALLOENDOPEPTIDASE OMA1"/>
    <property type="match status" value="1"/>
</dbReference>
<keyword evidence="4 6" id="KW-0862">Zinc</keyword>
<comment type="cofactor">
    <cofactor evidence="6">
        <name>Zn(2+)</name>
        <dbReference type="ChEBI" id="CHEBI:29105"/>
    </cofactor>
    <text evidence="6">Binds 1 zinc ion per subunit.</text>
</comment>
<dbReference type="Pfam" id="PF01435">
    <property type="entry name" value="Peptidase_M48"/>
    <property type="match status" value="1"/>
</dbReference>
<name>A0A7V2F4E6_UNCEI</name>
<dbReference type="InterPro" id="IPR051156">
    <property type="entry name" value="Mito/Outer_Membr_Metalloprot"/>
</dbReference>
<dbReference type="AlphaFoldDB" id="A0A7V2F4E6"/>
<dbReference type="GO" id="GO:0051603">
    <property type="term" value="P:proteolysis involved in protein catabolic process"/>
    <property type="evidence" value="ECO:0007669"/>
    <property type="project" value="TreeGrafter"/>
</dbReference>
<keyword evidence="5 6" id="KW-0482">Metalloprotease</keyword>
<sequence>MPHIQIPCPSPRPDLWMKSAGIPCILGNRRDRPRSRGDRRTRQYMSKEVTMMAFGLRRVLTAALLCAALALTGCATTGINKGQLNLVSSEEEVQMGKELSAQVEQEFTIYDNAEVNAYVQSIGDRVARVSDRKDIEYHFTVIEKDEMNAFAMPGGYVYVYTGLMKELDDEAQLAAVLAHEVGHVASRHSTERLTQMYGYQVIASLLLGDNPNFWAGLVADIFSTTGMLAYSRNNEYEADRLGITYAHAAGYDADAMVELISKFIDTERGEPSKLEEWLSTHPPSGERKQRVETMAAGMQGGGALRNTAAYARIKGKLP</sequence>
<evidence type="ECO:0000256" key="2">
    <source>
        <dbReference type="ARBA" id="ARBA00022723"/>
    </source>
</evidence>
<comment type="caution">
    <text evidence="8">The sequence shown here is derived from an EMBL/GenBank/DDBJ whole genome shotgun (WGS) entry which is preliminary data.</text>
</comment>
<dbReference type="CDD" id="cd07333">
    <property type="entry name" value="M48C_bepA_like"/>
    <property type="match status" value="1"/>
</dbReference>
<comment type="similarity">
    <text evidence="6">Belongs to the peptidase M48 family.</text>
</comment>
<proteinExistence type="inferred from homology"/>
<dbReference type="InterPro" id="IPR001915">
    <property type="entry name" value="Peptidase_M48"/>
</dbReference>